<protein>
    <submittedName>
        <fullName evidence="1">Uncharacterized protein</fullName>
    </submittedName>
</protein>
<reference evidence="1 2" key="1">
    <citation type="journal article" date="2018" name="Sci. Rep.">
        <title>Genomic signatures of local adaptation to the degree of environmental predictability in rotifers.</title>
        <authorList>
            <person name="Franch-Gras L."/>
            <person name="Hahn C."/>
            <person name="Garcia-Roger E.M."/>
            <person name="Carmona M.J."/>
            <person name="Serra M."/>
            <person name="Gomez A."/>
        </authorList>
    </citation>
    <scope>NUCLEOTIDE SEQUENCE [LARGE SCALE GENOMIC DNA]</scope>
    <source>
        <strain evidence="1">HYR1</strain>
    </source>
</reference>
<comment type="caution">
    <text evidence="1">The sequence shown here is derived from an EMBL/GenBank/DDBJ whole genome shotgun (WGS) entry which is preliminary data.</text>
</comment>
<dbReference type="AlphaFoldDB" id="A0A3M7S0L9"/>
<evidence type="ECO:0000313" key="2">
    <source>
        <dbReference type="Proteomes" id="UP000276133"/>
    </source>
</evidence>
<dbReference type="Proteomes" id="UP000276133">
    <property type="component" value="Unassembled WGS sequence"/>
</dbReference>
<accession>A0A3M7S0L9</accession>
<dbReference type="EMBL" id="REGN01002264">
    <property type="protein sequence ID" value="RNA29219.1"/>
    <property type="molecule type" value="Genomic_DNA"/>
</dbReference>
<proteinExistence type="predicted"/>
<evidence type="ECO:0000313" key="1">
    <source>
        <dbReference type="EMBL" id="RNA29219.1"/>
    </source>
</evidence>
<name>A0A3M7S0L9_BRAPC</name>
<keyword evidence="2" id="KW-1185">Reference proteome</keyword>
<sequence length="194" mass="22275">MDRILLLKNHSFKEPNWFSRENDGNALNDEFDELEKSYEFKFWPKFNGNPKKPVWNENSFKFPKLNSSIFSSFFTTLSTGLFNRHGQSSGGSTASFPSGFSFLDFEGCASGLIEAVGLFENKSLYDLISKQINKEIPGIHNENFIINYSAKLDDAKQKNLICDIRSPDFKILNAEEEIYAKIATYSDIWEIYCI</sequence>
<organism evidence="1 2">
    <name type="scientific">Brachionus plicatilis</name>
    <name type="common">Marine rotifer</name>
    <name type="synonym">Brachionus muelleri</name>
    <dbReference type="NCBI Taxonomy" id="10195"/>
    <lineage>
        <taxon>Eukaryota</taxon>
        <taxon>Metazoa</taxon>
        <taxon>Spiralia</taxon>
        <taxon>Gnathifera</taxon>
        <taxon>Rotifera</taxon>
        <taxon>Eurotatoria</taxon>
        <taxon>Monogononta</taxon>
        <taxon>Pseudotrocha</taxon>
        <taxon>Ploima</taxon>
        <taxon>Brachionidae</taxon>
        <taxon>Brachionus</taxon>
    </lineage>
</organism>
<gene>
    <name evidence="1" type="ORF">BpHYR1_044949</name>
</gene>